<protein>
    <recommendedName>
        <fullName evidence="4">Zn(2)-C6 fungal-type domain-containing protein</fullName>
    </recommendedName>
</protein>
<feature type="region of interest" description="Disordered" evidence="3">
    <location>
        <begin position="129"/>
        <end position="150"/>
    </location>
</feature>
<dbReference type="RefSeq" id="XP_025373944.1">
    <property type="nucleotide sequence ID" value="XM_025523741.1"/>
</dbReference>
<dbReference type="InterPro" id="IPR001138">
    <property type="entry name" value="Zn2Cys6_DnaBD"/>
</dbReference>
<keyword evidence="2" id="KW-0539">Nucleus</keyword>
<feature type="domain" description="Zn(2)-C6 fungal-type" evidence="4">
    <location>
        <begin position="16"/>
        <end position="47"/>
    </location>
</feature>
<dbReference type="EMBL" id="KZ819642">
    <property type="protein sequence ID" value="PWN86746.1"/>
    <property type="molecule type" value="Genomic_DNA"/>
</dbReference>
<feature type="compositionally biased region" description="Polar residues" evidence="3">
    <location>
        <begin position="80"/>
        <end position="96"/>
    </location>
</feature>
<sequence length="771" mass="85843">METTGTLLKRPRKTYSCLLCRKDKAKCDRRSPCGRCLKKRLGDVCAFTKKDLQPSRQSAPEIEKRTGQRPPINSDPMIRDQSTPAEESEKASSSGNIPPAPLAQSSSGDPRGFTKSKIFADLTADLRTLGLPQGKDRPESRPLGLAAGDSTKHRLKDVREWSPDLLHAEEFEPMVALKMQELQNAQSVGPPRHDCDSSKEAQTRDFGGGEIGVAPRVVGRLTIPCVPSRLAWCFLDDFLDLVHPMIPILQPHRLRAVMAEYCNAASKVELPKQDLVYILIVLAVGAGSHAVALQAANSRIRDEAMLRVYQLLVLERVAHEDDTQTSRSWLQPRFCAEKAADFYTAARFLVVDLEAEEPSIEVAKCFRLLASFNLSQNLWLAFSFGCKAVMMSMALKLHTLSPHEATTIDKAEEAREDVWKLWICCATFDNNIFRFRKLLPERPLANRQDIEAVKMKEPYMAHMLRMDAIAARMSKLPPMDSPSWVGQNPERLRAQISAIELELDCARQALPEDSPFPLDPEQEMGHRNSSIVLTARLMTCASWTFHRLLLHRPYLKACVRGESSPSVASDVALSIRCSAEAATMLCDAVLCVSAVEDRLHRYATGICINLHKSCSTLLICIVASLEFLDAEFDATTRSRWVETMRRTRAKAETFAVDANVANPETAIIKQLQALCERAEILSRSTERSSNSVEPFPHITNSASPQPELPCQLGSTIRAHDSVSTERDGVHPIEHWQISADQLLDILTEDDAWWNLHPPGRRAAADGSDTSG</sequence>
<evidence type="ECO:0000256" key="1">
    <source>
        <dbReference type="ARBA" id="ARBA00004123"/>
    </source>
</evidence>
<dbReference type="GO" id="GO:0005634">
    <property type="term" value="C:nucleus"/>
    <property type="evidence" value="ECO:0007669"/>
    <property type="project" value="UniProtKB-SubCell"/>
</dbReference>
<dbReference type="PANTHER" id="PTHR31001:SF90">
    <property type="entry name" value="CENTROMERE DNA-BINDING PROTEIN COMPLEX CBF3 SUBUNIT B"/>
    <property type="match status" value="1"/>
</dbReference>
<evidence type="ECO:0000313" key="6">
    <source>
        <dbReference type="Proteomes" id="UP000245768"/>
    </source>
</evidence>
<dbReference type="PROSITE" id="PS00463">
    <property type="entry name" value="ZN2_CY6_FUNGAL_1"/>
    <property type="match status" value="1"/>
</dbReference>
<accession>A0A316YAU0</accession>
<dbReference type="InterPro" id="IPR036864">
    <property type="entry name" value="Zn2-C6_fun-type_DNA-bd_sf"/>
</dbReference>
<evidence type="ECO:0000256" key="3">
    <source>
        <dbReference type="SAM" id="MobiDB-lite"/>
    </source>
</evidence>
<dbReference type="InterPro" id="IPR050613">
    <property type="entry name" value="Sec_Metabolite_Reg"/>
</dbReference>
<gene>
    <name evidence="5" type="ORF">FA10DRAFT_282009</name>
</gene>
<evidence type="ECO:0000259" key="4">
    <source>
        <dbReference type="PROSITE" id="PS50048"/>
    </source>
</evidence>
<proteinExistence type="predicted"/>
<evidence type="ECO:0000256" key="2">
    <source>
        <dbReference type="ARBA" id="ARBA00023242"/>
    </source>
</evidence>
<feature type="region of interest" description="Disordered" evidence="3">
    <location>
        <begin position="187"/>
        <end position="206"/>
    </location>
</feature>
<organism evidence="5 6">
    <name type="scientific">Acaromyces ingoldii</name>
    <dbReference type="NCBI Taxonomy" id="215250"/>
    <lineage>
        <taxon>Eukaryota</taxon>
        <taxon>Fungi</taxon>
        <taxon>Dikarya</taxon>
        <taxon>Basidiomycota</taxon>
        <taxon>Ustilaginomycotina</taxon>
        <taxon>Exobasidiomycetes</taxon>
        <taxon>Exobasidiales</taxon>
        <taxon>Cryptobasidiaceae</taxon>
        <taxon>Acaromyces</taxon>
    </lineage>
</organism>
<keyword evidence="6" id="KW-1185">Reference proteome</keyword>
<dbReference type="CDD" id="cd00067">
    <property type="entry name" value="GAL4"/>
    <property type="match status" value="1"/>
</dbReference>
<feature type="compositionally biased region" description="Basic and acidic residues" evidence="3">
    <location>
        <begin position="191"/>
        <end position="203"/>
    </location>
</feature>
<dbReference type="SMART" id="SM00066">
    <property type="entry name" value="GAL4"/>
    <property type="match status" value="1"/>
</dbReference>
<dbReference type="GO" id="GO:0000981">
    <property type="term" value="F:DNA-binding transcription factor activity, RNA polymerase II-specific"/>
    <property type="evidence" value="ECO:0007669"/>
    <property type="project" value="InterPro"/>
</dbReference>
<dbReference type="GeneID" id="37045657"/>
<dbReference type="SUPFAM" id="SSF57701">
    <property type="entry name" value="Zn2/Cys6 DNA-binding domain"/>
    <property type="match status" value="1"/>
</dbReference>
<name>A0A316YAU0_9BASI</name>
<comment type="subcellular location">
    <subcellularLocation>
        <location evidence="1">Nucleus</location>
    </subcellularLocation>
</comment>
<dbReference type="PANTHER" id="PTHR31001">
    <property type="entry name" value="UNCHARACTERIZED TRANSCRIPTIONAL REGULATORY PROTEIN"/>
    <property type="match status" value="1"/>
</dbReference>
<dbReference type="OrthoDB" id="2269373at2759"/>
<dbReference type="CDD" id="cd12148">
    <property type="entry name" value="fungal_TF_MHR"/>
    <property type="match status" value="1"/>
</dbReference>
<dbReference type="Proteomes" id="UP000245768">
    <property type="component" value="Unassembled WGS sequence"/>
</dbReference>
<dbReference type="Pfam" id="PF00172">
    <property type="entry name" value="Zn_clus"/>
    <property type="match status" value="1"/>
</dbReference>
<dbReference type="AlphaFoldDB" id="A0A316YAU0"/>
<dbReference type="GO" id="GO:0008270">
    <property type="term" value="F:zinc ion binding"/>
    <property type="evidence" value="ECO:0007669"/>
    <property type="project" value="InterPro"/>
</dbReference>
<dbReference type="Gene3D" id="4.10.240.10">
    <property type="entry name" value="Zn(2)-C6 fungal-type DNA-binding domain"/>
    <property type="match status" value="1"/>
</dbReference>
<dbReference type="InParanoid" id="A0A316YAU0"/>
<dbReference type="PROSITE" id="PS50048">
    <property type="entry name" value="ZN2_CY6_FUNGAL_2"/>
    <property type="match status" value="1"/>
</dbReference>
<evidence type="ECO:0000313" key="5">
    <source>
        <dbReference type="EMBL" id="PWN86746.1"/>
    </source>
</evidence>
<reference evidence="5" key="1">
    <citation type="journal article" date="2018" name="Mol. Biol. Evol.">
        <title>Broad Genomic Sampling Reveals a Smut Pathogenic Ancestry of the Fungal Clade Ustilaginomycotina.</title>
        <authorList>
            <person name="Kijpornyongpan T."/>
            <person name="Mondo S.J."/>
            <person name="Barry K."/>
            <person name="Sandor L."/>
            <person name="Lee J."/>
            <person name="Lipzen A."/>
            <person name="Pangilinan J."/>
            <person name="LaButti K."/>
            <person name="Hainaut M."/>
            <person name="Henrissat B."/>
            <person name="Grigoriev I.V."/>
            <person name="Spatafora J.W."/>
            <person name="Aime M.C."/>
        </authorList>
    </citation>
    <scope>NUCLEOTIDE SEQUENCE [LARGE SCALE GENOMIC DNA]</scope>
    <source>
        <strain evidence="5">MCA 4198</strain>
    </source>
</reference>
<feature type="region of interest" description="Disordered" evidence="3">
    <location>
        <begin position="52"/>
        <end position="114"/>
    </location>
</feature>